<sequence>MNFLGNLFNSLRRAVAVSSSNNPTDDRSSPSASPSSRLATSPFVMENAGCSSPEQNKSSQIIVSPNNKEIYFSNVIDFIENHPDMSIVDAAQMVDMAKIQTVQTDTDLEDFVHRFDIFERTKQFYKQLNITKENTNEKHTKFVEMADRGKHARLDIGFLQKRLTTYTQNRALALKLFIEAHPK</sequence>
<accession>A0A9X0AGZ5</accession>
<name>A0A9X0AGZ5_9HELO</name>
<dbReference type="EMBL" id="JAPEIS010000010">
    <property type="protein sequence ID" value="KAJ8062470.1"/>
    <property type="molecule type" value="Genomic_DNA"/>
</dbReference>
<evidence type="ECO:0000313" key="2">
    <source>
        <dbReference type="EMBL" id="KAJ8062470.1"/>
    </source>
</evidence>
<gene>
    <name evidence="2" type="ORF">OCU04_009003</name>
</gene>
<keyword evidence="3" id="KW-1185">Reference proteome</keyword>
<feature type="region of interest" description="Disordered" evidence="1">
    <location>
        <begin position="18"/>
        <end position="39"/>
    </location>
</feature>
<reference evidence="2" key="1">
    <citation type="submission" date="2022-11" db="EMBL/GenBank/DDBJ databases">
        <title>Genome Resource of Sclerotinia nivalis Strain SnTB1, a Plant Pathogen Isolated from American Ginseng.</title>
        <authorList>
            <person name="Fan S."/>
        </authorList>
    </citation>
    <scope>NUCLEOTIDE SEQUENCE</scope>
    <source>
        <strain evidence="2">SnTB1</strain>
    </source>
</reference>
<proteinExistence type="predicted"/>
<protein>
    <submittedName>
        <fullName evidence="2">Uncharacterized protein</fullName>
    </submittedName>
</protein>
<organism evidence="2 3">
    <name type="scientific">Sclerotinia nivalis</name>
    <dbReference type="NCBI Taxonomy" id="352851"/>
    <lineage>
        <taxon>Eukaryota</taxon>
        <taxon>Fungi</taxon>
        <taxon>Dikarya</taxon>
        <taxon>Ascomycota</taxon>
        <taxon>Pezizomycotina</taxon>
        <taxon>Leotiomycetes</taxon>
        <taxon>Helotiales</taxon>
        <taxon>Sclerotiniaceae</taxon>
        <taxon>Sclerotinia</taxon>
    </lineage>
</organism>
<dbReference type="AlphaFoldDB" id="A0A9X0AGZ5"/>
<comment type="caution">
    <text evidence="2">The sequence shown here is derived from an EMBL/GenBank/DDBJ whole genome shotgun (WGS) entry which is preliminary data.</text>
</comment>
<feature type="compositionally biased region" description="Low complexity" evidence="1">
    <location>
        <begin position="29"/>
        <end position="39"/>
    </location>
</feature>
<dbReference type="Proteomes" id="UP001152300">
    <property type="component" value="Unassembled WGS sequence"/>
</dbReference>
<evidence type="ECO:0000256" key="1">
    <source>
        <dbReference type="SAM" id="MobiDB-lite"/>
    </source>
</evidence>
<evidence type="ECO:0000313" key="3">
    <source>
        <dbReference type="Proteomes" id="UP001152300"/>
    </source>
</evidence>